<protein>
    <submittedName>
        <fullName evidence="1">Uncharacterized protein</fullName>
    </submittedName>
</protein>
<accession>A0ACC0ECE4</accession>
<dbReference type="EMBL" id="CM045872">
    <property type="protein sequence ID" value="KAI7949691.1"/>
    <property type="molecule type" value="Genomic_DNA"/>
</dbReference>
<reference evidence="1 2" key="3">
    <citation type="journal article" date="2022" name="Microbiol. Spectr.">
        <title>Folding features and dynamics of 3D genome architecture in plant fungal pathogens.</title>
        <authorList>
            <person name="Xia C."/>
        </authorList>
    </citation>
    <scope>NUCLEOTIDE SEQUENCE [LARGE SCALE GENOMIC DNA]</scope>
    <source>
        <strain evidence="1 2">93-210</strain>
    </source>
</reference>
<dbReference type="Proteomes" id="UP001060170">
    <property type="component" value="Chromosome 8"/>
</dbReference>
<evidence type="ECO:0000313" key="1">
    <source>
        <dbReference type="EMBL" id="KAI7949691.1"/>
    </source>
</evidence>
<proteinExistence type="predicted"/>
<evidence type="ECO:0000313" key="2">
    <source>
        <dbReference type="Proteomes" id="UP001060170"/>
    </source>
</evidence>
<sequence length="440" mass="48719">MQMIAVAGTEESQKRAEDSKREKYGDTDMLPPSLFLKEWDSVNPNDYPYPMPTRERQNANNSLDQPIKPSASIGRTETKVPTNNQPQLNSQQPREVAKAPVPAGASQHSRIASKDLPTIAPGALEAQTPSLTQAEPSQNIIQANLPLGNQQNPKRDPKPSNIFIQKNKIPNEATTAAAEANTPLFKPPSPPNAAELGSGMDEDDPCIPVEILGQLLSTVLPIGAAPRRHRNRILQKRKKTNHLRIESGDEGSPGPLLEESRLEELNKPLKLDRNLLKIIVCSVIVKIKVRIVQFEYDKVTDTIEDELKSSIEDSVLTHSQILTFITINPSGLFTDNWRLKPVEYVEKNIVPSSNHGEDTRVAQQEDIQFDSFFEKRSQPVETAKNVEKGHPWAGGWGDDTTNQTINPVSDTAPVPTTEECPWGNDEPTEPITSSRNEAKI</sequence>
<comment type="caution">
    <text evidence="1">The sequence shown here is derived from an EMBL/GenBank/DDBJ whole genome shotgun (WGS) entry which is preliminary data.</text>
</comment>
<name>A0ACC0ECE4_9BASI</name>
<reference evidence="2" key="1">
    <citation type="journal article" date="2018" name="BMC Genomics">
        <title>Genomic insights into host adaptation between the wheat stripe rust pathogen (Puccinia striiformis f. sp. tritici) and the barley stripe rust pathogen (Puccinia striiformis f. sp. hordei).</title>
        <authorList>
            <person name="Xia C."/>
            <person name="Wang M."/>
            <person name="Yin C."/>
            <person name="Cornejo O.E."/>
            <person name="Hulbert S.H."/>
            <person name="Chen X."/>
        </authorList>
    </citation>
    <scope>NUCLEOTIDE SEQUENCE [LARGE SCALE GENOMIC DNA]</scope>
    <source>
        <strain evidence="2">93-210</strain>
    </source>
</reference>
<reference evidence="2" key="2">
    <citation type="journal article" date="2018" name="Mol. Plant Microbe Interact.">
        <title>Genome sequence resources for the wheat stripe rust pathogen (Puccinia striiformis f. sp. tritici) and the barley stripe rust pathogen (Puccinia striiformis f. sp. hordei).</title>
        <authorList>
            <person name="Xia C."/>
            <person name="Wang M."/>
            <person name="Yin C."/>
            <person name="Cornejo O.E."/>
            <person name="Hulbert S.H."/>
            <person name="Chen X."/>
        </authorList>
    </citation>
    <scope>NUCLEOTIDE SEQUENCE [LARGE SCALE GENOMIC DNA]</scope>
    <source>
        <strain evidence="2">93-210</strain>
    </source>
</reference>
<gene>
    <name evidence="1" type="ORF">MJO28_008512</name>
</gene>
<organism evidence="1 2">
    <name type="scientific">Puccinia striiformis f. sp. tritici</name>
    <dbReference type="NCBI Taxonomy" id="168172"/>
    <lineage>
        <taxon>Eukaryota</taxon>
        <taxon>Fungi</taxon>
        <taxon>Dikarya</taxon>
        <taxon>Basidiomycota</taxon>
        <taxon>Pucciniomycotina</taxon>
        <taxon>Pucciniomycetes</taxon>
        <taxon>Pucciniales</taxon>
        <taxon>Pucciniaceae</taxon>
        <taxon>Puccinia</taxon>
    </lineage>
</organism>
<keyword evidence="2" id="KW-1185">Reference proteome</keyword>